<keyword evidence="1" id="KW-0732">Signal</keyword>
<proteinExistence type="predicted"/>
<dbReference type="PANTHER" id="PTHR30203">
    <property type="entry name" value="OUTER MEMBRANE CATION EFFLUX PROTEIN"/>
    <property type="match status" value="1"/>
</dbReference>
<evidence type="ECO:0000256" key="1">
    <source>
        <dbReference type="SAM" id="SignalP"/>
    </source>
</evidence>
<comment type="caution">
    <text evidence="2">The sequence shown here is derived from an EMBL/GenBank/DDBJ whole genome shotgun (WGS) entry which is preliminary data.</text>
</comment>
<feature type="chain" id="PRO_5031012838" evidence="1">
    <location>
        <begin position="21"/>
        <end position="410"/>
    </location>
</feature>
<feature type="signal peptide" evidence="1">
    <location>
        <begin position="1"/>
        <end position="20"/>
    </location>
</feature>
<evidence type="ECO:0000313" key="3">
    <source>
        <dbReference type="Proteomes" id="UP000589292"/>
    </source>
</evidence>
<dbReference type="RefSeq" id="WP_181267554.1">
    <property type="nucleotide sequence ID" value="NZ_BAAAGB010000001.1"/>
</dbReference>
<dbReference type="PANTHER" id="PTHR30203:SF24">
    <property type="entry name" value="BLR4935 PROTEIN"/>
    <property type="match status" value="1"/>
</dbReference>
<dbReference type="EMBL" id="VDES01000002">
    <property type="protein sequence ID" value="MBA1374925.1"/>
    <property type="molecule type" value="Genomic_DNA"/>
</dbReference>
<protein>
    <submittedName>
        <fullName evidence="2">TolC family protein</fullName>
    </submittedName>
</protein>
<dbReference type="GO" id="GO:0015562">
    <property type="term" value="F:efflux transmembrane transporter activity"/>
    <property type="evidence" value="ECO:0007669"/>
    <property type="project" value="InterPro"/>
</dbReference>
<sequence length="410" mass="44072">MKRRFVLIAALLAGSAPTLAQPGLPPEPQVREALDQHPTVLAAMARVAAARADGEALRAGPHEFQLTTSAIQRSVDRDGRYAEFDASLSRPIRLPGKARLDRQAGASGVAAAENRMEDARHQAALLLADYWWDWLGAAAEQQIDAQAVQNLERSLASIRRRAELRDAAPMEVDQAEAALGSARLQVQQSAGRAELARARIAAQFPGLALPAAPDDLPLPEMPQASLAELRALVIARSHEIGAARAEAERMQALADRARRDRIADPSVGVRAFSERSGQETGIGLIATIPIGGRHRSALADRAGSEAAAAEAMATAVAFDVQEMADTDVVQADAAWSAWQRSRDGAKAQVAAVLKMRKGYDLGAIDLADLLLAERQTQDMFRAEVQARTEALRAITRILIDSHSIWISDEL</sequence>
<accession>A0A7V8RER7</accession>
<keyword evidence="3" id="KW-1185">Reference proteome</keyword>
<evidence type="ECO:0000313" key="2">
    <source>
        <dbReference type="EMBL" id="MBA1374925.1"/>
    </source>
</evidence>
<dbReference type="Gene3D" id="1.20.1600.10">
    <property type="entry name" value="Outer membrane efflux proteins (OEP)"/>
    <property type="match status" value="1"/>
</dbReference>
<dbReference type="InterPro" id="IPR010131">
    <property type="entry name" value="MdtP/NodT-like"/>
</dbReference>
<dbReference type="SUPFAM" id="SSF56954">
    <property type="entry name" value="Outer membrane efflux proteins (OEP)"/>
    <property type="match status" value="1"/>
</dbReference>
<name>A0A7V8RER7_9SPHN</name>
<organism evidence="2 3">
    <name type="scientific">Sphingomonas ursincola</name>
    <dbReference type="NCBI Taxonomy" id="56361"/>
    <lineage>
        <taxon>Bacteria</taxon>
        <taxon>Pseudomonadati</taxon>
        <taxon>Pseudomonadota</taxon>
        <taxon>Alphaproteobacteria</taxon>
        <taxon>Sphingomonadales</taxon>
        <taxon>Sphingomonadaceae</taxon>
        <taxon>Sphingomonas</taxon>
    </lineage>
</organism>
<dbReference type="Proteomes" id="UP000589292">
    <property type="component" value="Unassembled WGS sequence"/>
</dbReference>
<reference evidence="2 3" key="1">
    <citation type="journal article" date="1994" name="Int. J. Syst. Bacteriol.">
        <title>Phylogenetic positions of novel aerobic, bacteriochlorophyll a-containing bacteria and description of Roseococcus thiosulfatophilus gen. nov., sp. nov., Erythromicrobium ramosum gen. nov., sp. nov., and Erythrobacter litoralis sp. nov.</title>
        <authorList>
            <person name="Yurkov V."/>
            <person name="Stackebrandt E."/>
            <person name="Holmes A."/>
            <person name="Fuerst J.A."/>
            <person name="Hugenholtz P."/>
            <person name="Golecki J."/>
            <person name="Gad'on N."/>
            <person name="Gorlenko V.M."/>
            <person name="Kompantseva E.I."/>
            <person name="Drews G."/>
        </authorList>
    </citation>
    <scope>NUCLEOTIDE SEQUENCE [LARGE SCALE GENOMIC DNA]</scope>
    <source>
        <strain evidence="2 3">KR-99</strain>
    </source>
</reference>
<dbReference type="AlphaFoldDB" id="A0A7V8RER7"/>
<gene>
    <name evidence="2" type="ORF">FG486_11300</name>
</gene>